<dbReference type="AlphaFoldDB" id="A0A5C3Q5X7"/>
<evidence type="ECO:0000313" key="1">
    <source>
        <dbReference type="EMBL" id="TFK95770.1"/>
    </source>
</evidence>
<sequence>MPPKDGKVHVQARYFEDTLPYTVKSTRLHISIDASLNDLCTLLEQQCGGRVTVTDLFKPRPEHYKDCLPTRSLTTLLVANAADLNQLLDFVPLNDDTLNKFYDPKDVMLFIFIVVPSEAPAARPQTAPEAADKESDSLPPLTRELHRILPLYRQRPTPSVAATSAGYEKEQATTDAGLYDGRVAKNGPARSAPAIELYHPVFGEFLQGVHSTEEIPLEVLQLTAEFMRKLSVVRHSEAMRTSDVQSALNDLLKAVFLRVVNHSGTVADAVSVSNTSGYLSGCRMVVEWKGELGSGGSDPTVQVSFSFASIYTSPEREKILDASNCPCFLLSIAGSWISISGAVFTTRPIVQRLTDYLWVGRARVQDSKQVLRIARVINALLKPMRDLHAYYANLAIPSVAPRTGCEHPRFFPHITSYPKGNKTVEFAYVRPLQDSTACICFEVVLVDTEEHVVVKFVEQYGEAAHRWMAAHYWAPALRYCGLLDAESEHSYAGQLMVVMDLVGGSSLHDLYGATGRIPPEVVKEVNAASSALKAEGFVHGDLRRPNIMLLDTPAHGTRVRLIDFDWSGRAGEARYAFDLTSAITNATRAKDNDVVTVEHMDNLLAATLEAL</sequence>
<dbReference type="EMBL" id="ML178875">
    <property type="protein sequence ID" value="TFK95770.1"/>
    <property type="molecule type" value="Genomic_DNA"/>
</dbReference>
<name>A0A5C3Q5X7_9AGAR</name>
<evidence type="ECO:0000313" key="2">
    <source>
        <dbReference type="Proteomes" id="UP000305067"/>
    </source>
</evidence>
<dbReference type="PANTHER" id="PTHR37171">
    <property type="entry name" value="SERINE/THREONINE-PROTEIN KINASE YRZF-RELATED"/>
    <property type="match status" value="1"/>
</dbReference>
<accession>A0A5C3Q5X7</accession>
<dbReference type="InterPro" id="IPR011009">
    <property type="entry name" value="Kinase-like_dom_sf"/>
</dbReference>
<dbReference type="OrthoDB" id="4062651at2759"/>
<organism evidence="1 2">
    <name type="scientific">Pterulicium gracile</name>
    <dbReference type="NCBI Taxonomy" id="1884261"/>
    <lineage>
        <taxon>Eukaryota</taxon>
        <taxon>Fungi</taxon>
        <taxon>Dikarya</taxon>
        <taxon>Basidiomycota</taxon>
        <taxon>Agaricomycotina</taxon>
        <taxon>Agaricomycetes</taxon>
        <taxon>Agaricomycetidae</taxon>
        <taxon>Agaricales</taxon>
        <taxon>Pleurotineae</taxon>
        <taxon>Pterulaceae</taxon>
        <taxon>Pterulicium</taxon>
    </lineage>
</organism>
<gene>
    <name evidence="1" type="ORF">BDV98DRAFT_537376</name>
</gene>
<dbReference type="Gene3D" id="1.10.510.10">
    <property type="entry name" value="Transferase(Phosphotransferase) domain 1"/>
    <property type="match status" value="1"/>
</dbReference>
<dbReference type="PANTHER" id="PTHR37171:SF1">
    <property type="entry name" value="SERINE_THREONINE-PROTEIN KINASE YRZF-RELATED"/>
    <property type="match status" value="1"/>
</dbReference>
<dbReference type="SUPFAM" id="SSF56112">
    <property type="entry name" value="Protein kinase-like (PK-like)"/>
    <property type="match status" value="1"/>
</dbReference>
<reference evidence="1 2" key="1">
    <citation type="journal article" date="2019" name="Nat. Ecol. Evol.">
        <title>Megaphylogeny resolves global patterns of mushroom evolution.</title>
        <authorList>
            <person name="Varga T."/>
            <person name="Krizsan K."/>
            <person name="Foldi C."/>
            <person name="Dima B."/>
            <person name="Sanchez-Garcia M."/>
            <person name="Sanchez-Ramirez S."/>
            <person name="Szollosi G.J."/>
            <person name="Szarkandi J.G."/>
            <person name="Papp V."/>
            <person name="Albert L."/>
            <person name="Andreopoulos W."/>
            <person name="Angelini C."/>
            <person name="Antonin V."/>
            <person name="Barry K.W."/>
            <person name="Bougher N.L."/>
            <person name="Buchanan P."/>
            <person name="Buyck B."/>
            <person name="Bense V."/>
            <person name="Catcheside P."/>
            <person name="Chovatia M."/>
            <person name="Cooper J."/>
            <person name="Damon W."/>
            <person name="Desjardin D."/>
            <person name="Finy P."/>
            <person name="Geml J."/>
            <person name="Haridas S."/>
            <person name="Hughes K."/>
            <person name="Justo A."/>
            <person name="Karasinski D."/>
            <person name="Kautmanova I."/>
            <person name="Kiss B."/>
            <person name="Kocsube S."/>
            <person name="Kotiranta H."/>
            <person name="LaButti K.M."/>
            <person name="Lechner B.E."/>
            <person name="Liimatainen K."/>
            <person name="Lipzen A."/>
            <person name="Lukacs Z."/>
            <person name="Mihaltcheva S."/>
            <person name="Morgado L.N."/>
            <person name="Niskanen T."/>
            <person name="Noordeloos M.E."/>
            <person name="Ohm R.A."/>
            <person name="Ortiz-Santana B."/>
            <person name="Ovrebo C."/>
            <person name="Racz N."/>
            <person name="Riley R."/>
            <person name="Savchenko A."/>
            <person name="Shiryaev A."/>
            <person name="Soop K."/>
            <person name="Spirin V."/>
            <person name="Szebenyi C."/>
            <person name="Tomsovsky M."/>
            <person name="Tulloss R.E."/>
            <person name="Uehling J."/>
            <person name="Grigoriev I.V."/>
            <person name="Vagvolgyi C."/>
            <person name="Papp T."/>
            <person name="Martin F.M."/>
            <person name="Miettinen O."/>
            <person name="Hibbett D.S."/>
            <person name="Nagy L.G."/>
        </authorList>
    </citation>
    <scope>NUCLEOTIDE SEQUENCE [LARGE SCALE GENOMIC DNA]</scope>
    <source>
        <strain evidence="1 2">CBS 309.79</strain>
    </source>
</reference>
<dbReference type="STRING" id="1884261.A0A5C3Q5X7"/>
<proteinExistence type="predicted"/>
<dbReference type="InterPro" id="IPR052396">
    <property type="entry name" value="Meiotic_Drive_Suppr_Kinase"/>
</dbReference>
<dbReference type="Proteomes" id="UP000305067">
    <property type="component" value="Unassembled WGS sequence"/>
</dbReference>
<protein>
    <recommendedName>
        <fullName evidence="3">Protein kinase domain-containing protein</fullName>
    </recommendedName>
</protein>
<keyword evidence="2" id="KW-1185">Reference proteome</keyword>
<evidence type="ECO:0008006" key="3">
    <source>
        <dbReference type="Google" id="ProtNLM"/>
    </source>
</evidence>